<dbReference type="AlphaFoldDB" id="A0A4Q5AZZ6"/>
<feature type="region of interest" description="Disordered" evidence="1">
    <location>
        <begin position="222"/>
        <end position="261"/>
    </location>
</feature>
<evidence type="ECO:0000256" key="1">
    <source>
        <dbReference type="SAM" id="MobiDB-lite"/>
    </source>
</evidence>
<comment type="caution">
    <text evidence="2">The sequence shown here is derived from an EMBL/GenBank/DDBJ whole genome shotgun (WGS) entry which is preliminary data.</text>
</comment>
<organism evidence="2 3">
    <name type="scientific">Bifidobacterium pseudolongum subsp. globosum</name>
    <dbReference type="NCBI Taxonomy" id="1690"/>
    <lineage>
        <taxon>Bacteria</taxon>
        <taxon>Bacillati</taxon>
        <taxon>Actinomycetota</taxon>
        <taxon>Actinomycetes</taxon>
        <taxon>Bifidobacteriales</taxon>
        <taxon>Bifidobacteriaceae</taxon>
        <taxon>Bifidobacterium</taxon>
    </lineage>
</organism>
<feature type="region of interest" description="Disordered" evidence="1">
    <location>
        <begin position="1"/>
        <end position="59"/>
    </location>
</feature>
<evidence type="ECO:0000313" key="2">
    <source>
        <dbReference type="EMBL" id="RYQ40611.1"/>
    </source>
</evidence>
<gene>
    <name evidence="2" type="ORF">PG2001B_0492</name>
</gene>
<sequence length="261" mass="28695">MDEQQQEHLDEEVQGTAVEDGTATATDAMAEEDAAQQDEGQETAVAQTEEFAGDAERVTEPCTTERFDQVLARLDGIDQLIAQRLQYDDVKEKVIDRQHAELAELREGLKRDLMRPVLYDLAQTLDDMRKAKESYAAQGVDAAVDALDDVEGMLVYLLEKNDVEQAMSAEGDPFTSKQRMLKAVPTPDAAKAKTVAASVAPGYMWGEEPLFKEKVHVYKFVPSEPADAQPETETSTDGVMTPSKDAQPSGEPQEMTPPSDL</sequence>
<dbReference type="RefSeq" id="WP_129914055.1">
    <property type="nucleotide sequence ID" value="NZ_RYUY01000001.1"/>
</dbReference>
<feature type="compositionally biased region" description="Acidic residues" evidence="1">
    <location>
        <begin position="29"/>
        <end position="41"/>
    </location>
</feature>
<reference evidence="2 3" key="1">
    <citation type="submission" date="2018-12" db="EMBL/GenBank/DDBJ databases">
        <title>Unveiling genomic diversity among members of the Bifidobacterium pseudolongum species, a widely distributed gut commensal of the animal kingdom.</title>
        <authorList>
            <person name="Lugli G.A."/>
            <person name="Duranti S."/>
            <person name="Albert K."/>
            <person name="Mancabelli L."/>
            <person name="Napoli S."/>
            <person name="Viappiani A."/>
            <person name="Anzalone R."/>
            <person name="Longhi G."/>
            <person name="Milani C."/>
            <person name="Turroni F."/>
            <person name="Alessandri G."/>
            <person name="Sela D.A."/>
            <person name="Van Sinderen D."/>
            <person name="Ventura M."/>
        </authorList>
    </citation>
    <scope>NUCLEOTIDE SEQUENCE [LARGE SCALE GENOMIC DNA]</scope>
    <source>
        <strain evidence="2 3">2001B</strain>
    </source>
</reference>
<protein>
    <submittedName>
        <fullName evidence="2">Molecular chaperone GrpE (Heat shock protein)-like protein</fullName>
    </submittedName>
</protein>
<accession>A0A4Q5AZZ6</accession>
<dbReference type="Proteomes" id="UP000293208">
    <property type="component" value="Unassembled WGS sequence"/>
</dbReference>
<keyword evidence="2" id="KW-0346">Stress response</keyword>
<dbReference type="EMBL" id="RYUY01000001">
    <property type="protein sequence ID" value="RYQ40611.1"/>
    <property type="molecule type" value="Genomic_DNA"/>
</dbReference>
<proteinExistence type="predicted"/>
<evidence type="ECO:0000313" key="3">
    <source>
        <dbReference type="Proteomes" id="UP000293208"/>
    </source>
</evidence>
<feature type="compositionally biased region" description="Low complexity" evidence="1">
    <location>
        <begin position="19"/>
        <end position="28"/>
    </location>
</feature>
<name>A0A4Q5AZZ6_9BIFI</name>